<evidence type="ECO:0000313" key="2">
    <source>
        <dbReference type="Proteomes" id="UP000632138"/>
    </source>
</evidence>
<dbReference type="EMBL" id="JAENHP010000001">
    <property type="protein sequence ID" value="MBM2614160.1"/>
    <property type="molecule type" value="Genomic_DNA"/>
</dbReference>
<dbReference type="SUPFAM" id="SSF54427">
    <property type="entry name" value="NTF2-like"/>
    <property type="match status" value="1"/>
</dbReference>
<dbReference type="InterPro" id="IPR032710">
    <property type="entry name" value="NTF2-like_dom_sf"/>
</dbReference>
<sequence length="116" mass="11671">MAAACSPAEAAACSPADLAAVESCLAADVVAWCDSGGVVAAPLSPVWGAAEVALLLIATLAHTTLTVESVNGRPGLVARSPTGTAVSVVGAANSHAVITHLWMVLNPAKLTRWHRH</sequence>
<name>A0ABS2A2U9_9ACTN</name>
<dbReference type="PANTHER" id="PTHR30173">
    <property type="entry name" value="SIGMA 19 FACTOR"/>
    <property type="match status" value="1"/>
</dbReference>
<accession>A0ABS2A2U9</accession>
<comment type="caution">
    <text evidence="1">The sequence shown here is derived from an EMBL/GenBank/DDBJ whole genome shotgun (WGS) entry which is preliminary data.</text>
</comment>
<dbReference type="Proteomes" id="UP000632138">
    <property type="component" value="Unassembled WGS sequence"/>
</dbReference>
<reference evidence="1 2" key="1">
    <citation type="submission" date="2021-01" db="EMBL/GenBank/DDBJ databases">
        <title>Actinoplanes sp. nov. LDG1-06 isolated from lichen.</title>
        <authorList>
            <person name="Saeng-In P."/>
            <person name="Phongsopitanun W."/>
            <person name="Kanchanasin P."/>
            <person name="Yuki M."/>
            <person name="Kudo T."/>
            <person name="Ohkuma M."/>
            <person name="Tanasupawat S."/>
        </authorList>
    </citation>
    <scope>NUCLEOTIDE SEQUENCE [LARGE SCALE GENOMIC DNA]</scope>
    <source>
        <strain evidence="1 2">LDG1-06</strain>
    </source>
</reference>
<keyword evidence="2" id="KW-1185">Reference proteome</keyword>
<proteinExistence type="predicted"/>
<dbReference type="InterPro" id="IPR052704">
    <property type="entry name" value="ECF_Sigma-70_Domain"/>
</dbReference>
<dbReference type="PANTHER" id="PTHR30173:SF43">
    <property type="entry name" value="ECF RNA POLYMERASE SIGMA FACTOR SIGI-RELATED"/>
    <property type="match status" value="1"/>
</dbReference>
<protein>
    <submittedName>
        <fullName evidence="1">Siderophore-interacting protein</fullName>
    </submittedName>
</protein>
<gene>
    <name evidence="1" type="ORF">JIG36_01145</name>
</gene>
<organism evidence="1 2">
    <name type="scientific">Paractinoplanes ovalisporus</name>
    <dbReference type="NCBI Taxonomy" id="2810368"/>
    <lineage>
        <taxon>Bacteria</taxon>
        <taxon>Bacillati</taxon>
        <taxon>Actinomycetota</taxon>
        <taxon>Actinomycetes</taxon>
        <taxon>Micromonosporales</taxon>
        <taxon>Micromonosporaceae</taxon>
        <taxon>Paractinoplanes</taxon>
    </lineage>
</organism>
<evidence type="ECO:0000313" key="1">
    <source>
        <dbReference type="EMBL" id="MBM2614160.1"/>
    </source>
</evidence>